<organism evidence="8">
    <name type="scientific">Pseudictyota dubia</name>
    <dbReference type="NCBI Taxonomy" id="2749911"/>
    <lineage>
        <taxon>Eukaryota</taxon>
        <taxon>Sar</taxon>
        <taxon>Stramenopiles</taxon>
        <taxon>Ochrophyta</taxon>
        <taxon>Bacillariophyta</taxon>
        <taxon>Mediophyceae</taxon>
        <taxon>Biddulphiophycidae</taxon>
        <taxon>Eupodiscales</taxon>
        <taxon>Odontellaceae</taxon>
        <taxon>Pseudictyota</taxon>
    </lineage>
</organism>
<name>A0A7R9VXW2_9STRA</name>
<sequence>MTVETVKGDDSSKSSSSVSVRKGFSHFTAVCFTINYLIGTGFLTLPWAFQQGGTLLSTIALVFVVFISNISKNYVLESMARAEAMIGFSVDELDRTESEVVSLTRKEIKQSDSEYGSTEGASDEECSAEETPQESKPLSYMEPFSIAARQDTKYEVKERKFEYVELCRIFLGVKGEIAYITAISVSICAQLWGYTSVFSSAMATTVPIQKDFGHDYTVYTLIFGSIVVPLSCLDLKEQVQFQLFLTLCRFIVIGLMVLTTFVACVEGLTGVEGNKPVYFVGTDGPVGAKWIDFSGFYEMFSVLVYSAMFHNAIPVLSEPVADKRTLNTIFRDAFIVCGGAFWVIGYIIAWYFGDHIEQSANLNWEYFVGGTGRPSSNGSGDWVDVATWARAISIFVVCFPAANILSAFPLNAIVLGNNLLIKICGPNETSRYKKTFFRLASSIPPVFGALLVRELGIITSYAGILAIITVLCFPALMYLSSKREAHQNGYFNSTHYESVGSSDVSAYFMVGLGVVASTYVLVNLLLGS</sequence>
<feature type="compositionally biased region" description="Acidic residues" evidence="5">
    <location>
        <begin position="121"/>
        <end position="132"/>
    </location>
</feature>
<evidence type="ECO:0000256" key="4">
    <source>
        <dbReference type="ARBA" id="ARBA00023136"/>
    </source>
</evidence>
<dbReference type="GO" id="GO:0016020">
    <property type="term" value="C:membrane"/>
    <property type="evidence" value="ECO:0007669"/>
    <property type="project" value="UniProtKB-SubCell"/>
</dbReference>
<evidence type="ECO:0000313" key="8">
    <source>
        <dbReference type="EMBL" id="CAD8308702.1"/>
    </source>
</evidence>
<feature type="region of interest" description="Disordered" evidence="5">
    <location>
        <begin position="111"/>
        <end position="137"/>
    </location>
</feature>
<reference evidence="8" key="1">
    <citation type="submission" date="2021-01" db="EMBL/GenBank/DDBJ databases">
        <authorList>
            <person name="Corre E."/>
            <person name="Pelletier E."/>
            <person name="Niang G."/>
            <person name="Scheremetjew M."/>
            <person name="Finn R."/>
            <person name="Kale V."/>
            <person name="Holt S."/>
            <person name="Cochrane G."/>
            <person name="Meng A."/>
            <person name="Brown T."/>
            <person name="Cohen L."/>
        </authorList>
    </citation>
    <scope>NUCLEOTIDE SEQUENCE</scope>
    <source>
        <strain evidence="8">CCMP147</strain>
    </source>
</reference>
<dbReference type="Pfam" id="PF01490">
    <property type="entry name" value="Aa_trans"/>
    <property type="match status" value="2"/>
</dbReference>
<feature type="transmembrane region" description="Helical" evidence="6">
    <location>
        <begin position="299"/>
        <end position="317"/>
    </location>
</feature>
<evidence type="ECO:0000259" key="7">
    <source>
        <dbReference type="Pfam" id="PF01490"/>
    </source>
</evidence>
<feature type="transmembrane region" description="Helical" evidence="6">
    <location>
        <begin position="458"/>
        <end position="479"/>
    </location>
</feature>
<dbReference type="PANTHER" id="PTHR16189">
    <property type="entry name" value="TRANSMEMBRANE PROTEIN 104-RELATED"/>
    <property type="match status" value="1"/>
</dbReference>
<feature type="transmembrane region" description="Helical" evidence="6">
    <location>
        <begin position="27"/>
        <end position="49"/>
    </location>
</feature>
<dbReference type="EMBL" id="HBED01017937">
    <property type="protein sequence ID" value="CAD8308702.1"/>
    <property type="molecule type" value="Transcribed_RNA"/>
</dbReference>
<comment type="subcellular location">
    <subcellularLocation>
        <location evidence="1">Membrane</location>
    </subcellularLocation>
</comment>
<evidence type="ECO:0000256" key="2">
    <source>
        <dbReference type="ARBA" id="ARBA00022692"/>
    </source>
</evidence>
<feature type="transmembrane region" description="Helical" evidence="6">
    <location>
        <begin position="55"/>
        <end position="75"/>
    </location>
</feature>
<proteinExistence type="predicted"/>
<protein>
    <recommendedName>
        <fullName evidence="7">Amino acid transporter transmembrane domain-containing protein</fullName>
    </recommendedName>
</protein>
<feature type="transmembrane region" description="Helical" evidence="6">
    <location>
        <begin position="247"/>
        <end position="268"/>
    </location>
</feature>
<feature type="transmembrane region" description="Helical" evidence="6">
    <location>
        <begin position="329"/>
        <end position="352"/>
    </location>
</feature>
<feature type="transmembrane region" description="Helical" evidence="6">
    <location>
        <begin position="177"/>
        <end position="196"/>
    </location>
</feature>
<feature type="domain" description="Amino acid transporter transmembrane" evidence="7">
    <location>
        <begin position="155"/>
        <end position="487"/>
    </location>
</feature>
<gene>
    <name evidence="8" type="ORF">TDUB1175_LOCUS8983</name>
</gene>
<feature type="transmembrane region" description="Helical" evidence="6">
    <location>
        <begin position="435"/>
        <end position="452"/>
    </location>
</feature>
<evidence type="ECO:0000256" key="1">
    <source>
        <dbReference type="ARBA" id="ARBA00004370"/>
    </source>
</evidence>
<keyword evidence="4 6" id="KW-0472">Membrane</keyword>
<feature type="domain" description="Amino acid transporter transmembrane" evidence="7">
    <location>
        <begin position="25"/>
        <end position="71"/>
    </location>
</feature>
<keyword evidence="2 6" id="KW-0812">Transmembrane</keyword>
<dbReference type="AlphaFoldDB" id="A0A7R9VXW2"/>
<dbReference type="InterPro" id="IPR013057">
    <property type="entry name" value="AA_transpt_TM"/>
</dbReference>
<evidence type="ECO:0000256" key="5">
    <source>
        <dbReference type="SAM" id="MobiDB-lite"/>
    </source>
</evidence>
<keyword evidence="3 6" id="KW-1133">Transmembrane helix</keyword>
<dbReference type="PANTHER" id="PTHR16189:SF2">
    <property type="entry name" value="AMINO ACID TRANSPORTER TRANSMEMBRANE DOMAIN-CONTAINING PROTEIN"/>
    <property type="match status" value="1"/>
</dbReference>
<evidence type="ECO:0000256" key="3">
    <source>
        <dbReference type="ARBA" id="ARBA00022989"/>
    </source>
</evidence>
<accession>A0A7R9VXW2</accession>
<feature type="transmembrane region" description="Helical" evidence="6">
    <location>
        <begin position="391"/>
        <end position="414"/>
    </location>
</feature>
<evidence type="ECO:0000256" key="6">
    <source>
        <dbReference type="SAM" id="Phobius"/>
    </source>
</evidence>
<feature type="transmembrane region" description="Helical" evidence="6">
    <location>
        <begin position="506"/>
        <end position="526"/>
    </location>
</feature>
<feature type="transmembrane region" description="Helical" evidence="6">
    <location>
        <begin position="216"/>
        <end position="235"/>
    </location>
</feature>